<dbReference type="STRING" id="44941.A0A397TQX9"/>
<proteinExistence type="predicted"/>
<keyword evidence="1" id="KW-1133">Transmembrane helix</keyword>
<reference evidence="2 3" key="1">
    <citation type="submission" date="2018-06" db="EMBL/GenBank/DDBJ databases">
        <title>Comparative genomics reveals the genomic features of Rhizophagus irregularis, R. cerebriforme, R. diaphanum and Gigaspora rosea, and their symbiotic lifestyle signature.</title>
        <authorList>
            <person name="Morin E."/>
            <person name="San Clemente H."/>
            <person name="Chen E.C.H."/>
            <person name="De La Providencia I."/>
            <person name="Hainaut M."/>
            <person name="Kuo A."/>
            <person name="Kohler A."/>
            <person name="Murat C."/>
            <person name="Tang N."/>
            <person name="Roy S."/>
            <person name="Loubradou J."/>
            <person name="Henrissat B."/>
            <person name="Grigoriev I.V."/>
            <person name="Corradi N."/>
            <person name="Roux C."/>
            <person name="Martin F.M."/>
        </authorList>
    </citation>
    <scope>NUCLEOTIDE SEQUENCE [LARGE SCALE GENOMIC DNA]</scope>
    <source>
        <strain evidence="2 3">DAOM 194757</strain>
    </source>
</reference>
<name>A0A397TQX9_9GLOM</name>
<sequence>MSIVCTLPPAIVAVVSSISIILQTIKNRKKYIEISSDEISDDIVDDARFSTVKRDVAKLGITILQTGLYIFLFFWKFRNENKLNFDTISPGILAICWTLEMDIKFIFDCIFFYHLSMLILATYNSHNVKIKRFLSYRRNN</sequence>
<dbReference type="AlphaFoldDB" id="A0A397TQX9"/>
<feature type="transmembrane region" description="Helical" evidence="1">
    <location>
        <begin position="56"/>
        <end position="75"/>
    </location>
</feature>
<organism evidence="2 3">
    <name type="scientific">Gigaspora rosea</name>
    <dbReference type="NCBI Taxonomy" id="44941"/>
    <lineage>
        <taxon>Eukaryota</taxon>
        <taxon>Fungi</taxon>
        <taxon>Fungi incertae sedis</taxon>
        <taxon>Mucoromycota</taxon>
        <taxon>Glomeromycotina</taxon>
        <taxon>Glomeromycetes</taxon>
        <taxon>Diversisporales</taxon>
        <taxon>Gigasporaceae</taxon>
        <taxon>Gigaspora</taxon>
    </lineage>
</organism>
<evidence type="ECO:0000313" key="3">
    <source>
        <dbReference type="Proteomes" id="UP000266673"/>
    </source>
</evidence>
<comment type="caution">
    <text evidence="2">The sequence shown here is derived from an EMBL/GenBank/DDBJ whole genome shotgun (WGS) entry which is preliminary data.</text>
</comment>
<gene>
    <name evidence="2" type="ORF">C2G38_1172651</name>
</gene>
<keyword evidence="3" id="KW-1185">Reference proteome</keyword>
<dbReference type="EMBL" id="QKWP01004042">
    <property type="protein sequence ID" value="RIB00525.1"/>
    <property type="molecule type" value="Genomic_DNA"/>
</dbReference>
<feature type="transmembrane region" description="Helical" evidence="1">
    <location>
        <begin position="6"/>
        <end position="25"/>
    </location>
</feature>
<dbReference type="OrthoDB" id="2476067at2759"/>
<keyword evidence="1" id="KW-0472">Membrane</keyword>
<evidence type="ECO:0000256" key="1">
    <source>
        <dbReference type="SAM" id="Phobius"/>
    </source>
</evidence>
<dbReference type="Proteomes" id="UP000266673">
    <property type="component" value="Unassembled WGS sequence"/>
</dbReference>
<feature type="transmembrane region" description="Helical" evidence="1">
    <location>
        <begin position="105"/>
        <end position="123"/>
    </location>
</feature>
<protein>
    <submittedName>
        <fullName evidence="2">Uncharacterized protein</fullName>
    </submittedName>
</protein>
<accession>A0A397TQX9</accession>
<keyword evidence="1" id="KW-0812">Transmembrane</keyword>
<evidence type="ECO:0000313" key="2">
    <source>
        <dbReference type="EMBL" id="RIB00525.1"/>
    </source>
</evidence>